<feature type="domain" description="Nucleoside transporter/FeoB GTPase Gate" evidence="2">
    <location>
        <begin position="299"/>
        <end position="403"/>
    </location>
</feature>
<evidence type="ECO:0000259" key="2">
    <source>
        <dbReference type="Pfam" id="PF07670"/>
    </source>
</evidence>
<dbReference type="InterPro" id="IPR011415">
    <property type="entry name" value="SpmA_SpmB"/>
</dbReference>
<feature type="transmembrane region" description="Helical" evidence="1">
    <location>
        <begin position="407"/>
        <end position="431"/>
    </location>
</feature>
<reference evidence="3" key="2">
    <citation type="journal article" date="2021" name="PeerJ">
        <title>Extensive microbial diversity within the chicken gut microbiome revealed by metagenomics and culture.</title>
        <authorList>
            <person name="Gilroy R."/>
            <person name="Ravi A."/>
            <person name="Getino M."/>
            <person name="Pursley I."/>
            <person name="Horton D.L."/>
            <person name="Alikhan N.F."/>
            <person name="Baker D."/>
            <person name="Gharbi K."/>
            <person name="Hall N."/>
            <person name="Watson M."/>
            <person name="Adriaenssens E.M."/>
            <person name="Foster-Nyarko E."/>
            <person name="Jarju S."/>
            <person name="Secka A."/>
            <person name="Antonio M."/>
            <person name="Oren A."/>
            <person name="Chaudhuri R.R."/>
            <person name="La Ragione R."/>
            <person name="Hildebrand F."/>
            <person name="Pallen M.J."/>
        </authorList>
    </citation>
    <scope>NUCLEOTIDE SEQUENCE</scope>
    <source>
        <strain evidence="3">D3-1215</strain>
    </source>
</reference>
<feature type="transmembrane region" description="Helical" evidence="1">
    <location>
        <begin position="258"/>
        <end position="278"/>
    </location>
</feature>
<proteinExistence type="predicted"/>
<dbReference type="GO" id="GO:0005886">
    <property type="term" value="C:plasma membrane"/>
    <property type="evidence" value="ECO:0007669"/>
    <property type="project" value="TreeGrafter"/>
</dbReference>
<comment type="caution">
    <text evidence="3">The sequence shown here is derived from an EMBL/GenBank/DDBJ whole genome shotgun (WGS) entry which is preliminary data.</text>
</comment>
<accession>A0A9D9EG41</accession>
<keyword evidence="1" id="KW-1133">Transmembrane helix</keyword>
<dbReference type="PANTHER" id="PTHR35793">
    <property type="entry name" value="INNER MEMBRANE PROTEIN YJIG"/>
    <property type="match status" value="1"/>
</dbReference>
<organism evidence="3 4">
    <name type="scientific">Candidatus Enterocola intestinipullorum</name>
    <dbReference type="NCBI Taxonomy" id="2840783"/>
    <lineage>
        <taxon>Bacteria</taxon>
        <taxon>Pseudomonadati</taxon>
        <taxon>Bacteroidota</taxon>
        <taxon>Bacteroidia</taxon>
        <taxon>Bacteroidales</taxon>
        <taxon>Candidatus Enterocola</taxon>
    </lineage>
</organism>
<keyword evidence="1" id="KW-0472">Membrane</keyword>
<dbReference type="Proteomes" id="UP000823637">
    <property type="component" value="Unassembled WGS sequence"/>
</dbReference>
<feature type="domain" description="Nucleoside transporter/FeoB GTPase Gate" evidence="2">
    <location>
        <begin position="72"/>
        <end position="180"/>
    </location>
</feature>
<dbReference type="EMBL" id="JADIMR010000091">
    <property type="protein sequence ID" value="MBO8447312.1"/>
    <property type="molecule type" value="Genomic_DNA"/>
</dbReference>
<dbReference type="AlphaFoldDB" id="A0A9D9EG41"/>
<dbReference type="InterPro" id="IPR011642">
    <property type="entry name" value="Gate_dom"/>
</dbReference>
<feature type="transmembrane region" description="Helical" evidence="1">
    <location>
        <begin position="163"/>
        <end position="183"/>
    </location>
</feature>
<gene>
    <name evidence="3" type="ORF">IAC32_06165</name>
</gene>
<feature type="transmembrane region" description="Helical" evidence="1">
    <location>
        <begin position="65"/>
        <end position="87"/>
    </location>
</feature>
<reference evidence="3" key="1">
    <citation type="submission" date="2020-10" db="EMBL/GenBank/DDBJ databases">
        <authorList>
            <person name="Gilroy R."/>
        </authorList>
    </citation>
    <scope>NUCLEOTIDE SEQUENCE</scope>
    <source>
        <strain evidence="3">D3-1215</strain>
    </source>
</reference>
<sequence>MRVFGHLVVFLHKYLNSRNLRLMLNYVWAGLILIGFIVAVCRAVFLGDVLVFERIINGTFDMSIFAVMDVALPLAGVMTLWLGLMNIGEKAGAIRFLSRIVGPFFSKLFPEIPKNHKVNGELLMNFSANMLGLDNAATPLGLKAMQSLQDLNKDKTSASNAQIMFLALNTSGLTIIPIAIMAQRAILGAANPTDIFIPLLISTYCSTLIAIIYVGIRQKINLFDKVIIGWIGSITLLIGLLAWYVSGLSNEEMARFSSIFSNVLLMLVIAAFIGGALYKKVNIFDAFIDGAKEGFSTSVKIIPYMVGMLVAISVFRSSGAIDLLTLGIEKAAQLFTNRTEFVDALPTAFMKPLSGSGAKAMMVECMKTFGVDSFAGKLSCLFQGAADTTFYIVALYFGSVGIKRTRYAIGAGLIADLGGVIAAIICAYLFFG</sequence>
<dbReference type="PANTHER" id="PTHR35793:SF2">
    <property type="entry name" value="INNER MEMBRANE PROTEIN YJIG"/>
    <property type="match status" value="1"/>
</dbReference>
<feature type="transmembrane region" description="Helical" evidence="1">
    <location>
        <begin position="226"/>
        <end position="246"/>
    </location>
</feature>
<dbReference type="InterPro" id="IPR052549">
    <property type="entry name" value="SpmB"/>
</dbReference>
<evidence type="ECO:0000313" key="4">
    <source>
        <dbReference type="Proteomes" id="UP000823637"/>
    </source>
</evidence>
<protein>
    <recommendedName>
        <fullName evidence="2">Nucleoside transporter/FeoB GTPase Gate domain-containing protein</fullName>
    </recommendedName>
</protein>
<evidence type="ECO:0000256" key="1">
    <source>
        <dbReference type="SAM" id="Phobius"/>
    </source>
</evidence>
<evidence type="ECO:0000313" key="3">
    <source>
        <dbReference type="EMBL" id="MBO8447312.1"/>
    </source>
</evidence>
<dbReference type="PIRSF" id="PIRSF036542">
    <property type="entry name" value="SpmA_SpmB"/>
    <property type="match status" value="1"/>
</dbReference>
<keyword evidence="1" id="KW-0812">Transmembrane</keyword>
<feature type="transmembrane region" description="Helical" evidence="1">
    <location>
        <begin position="195"/>
        <end position="214"/>
    </location>
</feature>
<name>A0A9D9EG41_9BACT</name>
<dbReference type="Pfam" id="PF07670">
    <property type="entry name" value="Gate"/>
    <property type="match status" value="2"/>
</dbReference>
<feature type="transmembrane region" description="Helical" evidence="1">
    <location>
        <begin position="23"/>
        <end position="45"/>
    </location>
</feature>